<gene>
    <name evidence="1" type="ORF">METZ01_LOCUS58640</name>
</gene>
<protein>
    <submittedName>
        <fullName evidence="1">Uncharacterized protein</fullName>
    </submittedName>
</protein>
<organism evidence="1">
    <name type="scientific">marine metagenome</name>
    <dbReference type="NCBI Taxonomy" id="408172"/>
    <lineage>
        <taxon>unclassified sequences</taxon>
        <taxon>metagenomes</taxon>
        <taxon>ecological metagenomes</taxon>
    </lineage>
</organism>
<reference evidence="1" key="1">
    <citation type="submission" date="2018-05" db="EMBL/GenBank/DDBJ databases">
        <authorList>
            <person name="Lanie J.A."/>
            <person name="Ng W.-L."/>
            <person name="Kazmierczak K.M."/>
            <person name="Andrzejewski T.M."/>
            <person name="Davidsen T.M."/>
            <person name="Wayne K.J."/>
            <person name="Tettelin H."/>
            <person name="Glass J.I."/>
            <person name="Rusch D."/>
            <person name="Podicherti R."/>
            <person name="Tsui H.-C.T."/>
            <person name="Winkler M.E."/>
        </authorList>
    </citation>
    <scope>NUCLEOTIDE SEQUENCE</scope>
</reference>
<name>A0A381SP72_9ZZZZ</name>
<sequence>MAEPLYRNTGDVMFLDHWKEYRPWLVRALNQQGKLKLVFAHEVAERVGAVETSALASGLSLDAAHELGNLELKKISNGLFGP</sequence>
<dbReference type="AlphaFoldDB" id="A0A381SP72"/>
<dbReference type="EMBL" id="UINC01003376">
    <property type="protein sequence ID" value="SVA05786.1"/>
    <property type="molecule type" value="Genomic_DNA"/>
</dbReference>
<accession>A0A381SP72</accession>
<proteinExistence type="predicted"/>
<evidence type="ECO:0000313" key="1">
    <source>
        <dbReference type="EMBL" id="SVA05786.1"/>
    </source>
</evidence>